<gene>
    <name evidence="2" type="ORF">ACFO5X_13590</name>
</gene>
<name>A0ABV9KI28_9RHOB</name>
<evidence type="ECO:0000256" key="1">
    <source>
        <dbReference type="SAM" id="SignalP"/>
    </source>
</evidence>
<dbReference type="InterPro" id="IPR018666">
    <property type="entry name" value="DUF2125"/>
</dbReference>
<keyword evidence="1" id="KW-0732">Signal</keyword>
<dbReference type="Pfam" id="PF09898">
    <property type="entry name" value="DUF2125"/>
    <property type="match status" value="1"/>
</dbReference>
<organism evidence="2 3">
    <name type="scientific">Seohaeicola nanhaiensis</name>
    <dbReference type="NCBI Taxonomy" id="1387282"/>
    <lineage>
        <taxon>Bacteria</taxon>
        <taxon>Pseudomonadati</taxon>
        <taxon>Pseudomonadota</taxon>
        <taxon>Alphaproteobacteria</taxon>
        <taxon>Rhodobacterales</taxon>
        <taxon>Roseobacteraceae</taxon>
        <taxon>Seohaeicola</taxon>
    </lineage>
</organism>
<evidence type="ECO:0000313" key="2">
    <source>
        <dbReference type="EMBL" id="MFC4669590.1"/>
    </source>
</evidence>
<comment type="caution">
    <text evidence="2">The sequence shown here is derived from an EMBL/GenBank/DDBJ whole genome shotgun (WGS) entry which is preliminary data.</text>
</comment>
<protein>
    <submittedName>
        <fullName evidence="2">DUF2125 domain-containing protein</fullName>
    </submittedName>
</protein>
<sequence length="507" mass="53240">MSIHFRRGASAAALCVFSTSAAWADISAQDVWTDWRDYMTSTGYQVSGTETMSGNTLTVTDITMSLPIPEEDSTLSIVIPSISLIENGDGTVNVDYPSPLPVRFDVTGGSEPASGEVVVTHSGSTMKISGDPQNMTYEHSSDNTTLTLGQVTAKGEPVPADTARVAISMDNTAGTTKTTLGDLRGFDQNFTVGQLSYDMAFKDPESADNGTFKGQLQGLTFSGTGSIPKDMDTTNMSAMLKAGFAVDGGFSYTGGNSALEGTGDGQSFAAQTSSQGGSFEFGMNAWTLTYGVTGKATSISASGSDLPFPVELSLAETALRFVFPIAKSDDPQDFSFLLKLGDFTMSDMIWSIFDPAGNLPRDPATIGLDLAGKLKMLVDIMDPAEAEAIANSPVPPGEIHAVTINSLLLQAVGAKLTGQGAFTFDNSDMQTIPGMPRPEGAIDLALNGANALIDNLIKMGIISDQEAMPARMMMGMFAVPGDGPDSLKSRIEINAQGHILANGQRIK</sequence>
<proteinExistence type="predicted"/>
<feature type="chain" id="PRO_5046241999" evidence="1">
    <location>
        <begin position="25"/>
        <end position="507"/>
    </location>
</feature>
<dbReference type="EMBL" id="JBHSGI010000016">
    <property type="protein sequence ID" value="MFC4669590.1"/>
    <property type="molecule type" value="Genomic_DNA"/>
</dbReference>
<dbReference type="Proteomes" id="UP001595973">
    <property type="component" value="Unassembled WGS sequence"/>
</dbReference>
<reference evidence="3" key="1">
    <citation type="journal article" date="2019" name="Int. J. Syst. Evol. Microbiol.">
        <title>The Global Catalogue of Microorganisms (GCM) 10K type strain sequencing project: providing services to taxonomists for standard genome sequencing and annotation.</title>
        <authorList>
            <consortium name="The Broad Institute Genomics Platform"/>
            <consortium name="The Broad Institute Genome Sequencing Center for Infectious Disease"/>
            <person name="Wu L."/>
            <person name="Ma J."/>
        </authorList>
    </citation>
    <scope>NUCLEOTIDE SEQUENCE [LARGE SCALE GENOMIC DNA]</scope>
    <source>
        <strain evidence="3">CGMCC 4.7283</strain>
    </source>
</reference>
<dbReference type="RefSeq" id="WP_380718021.1">
    <property type="nucleotide sequence ID" value="NZ_JBHSGI010000016.1"/>
</dbReference>
<keyword evidence="3" id="KW-1185">Reference proteome</keyword>
<accession>A0ABV9KI28</accession>
<feature type="signal peptide" evidence="1">
    <location>
        <begin position="1"/>
        <end position="24"/>
    </location>
</feature>
<evidence type="ECO:0000313" key="3">
    <source>
        <dbReference type="Proteomes" id="UP001595973"/>
    </source>
</evidence>